<dbReference type="InterPro" id="IPR002502">
    <property type="entry name" value="Amidase_domain"/>
</dbReference>
<comment type="cofactor">
    <cofactor evidence="2">
        <name>Zn(2+)</name>
        <dbReference type="ChEBI" id="CHEBI:29105"/>
    </cofactor>
</comment>
<evidence type="ECO:0000256" key="4">
    <source>
        <dbReference type="ARBA" id="ARBA00007553"/>
    </source>
</evidence>
<dbReference type="PANTHER" id="PTHR30417">
    <property type="entry name" value="N-ACETYLMURAMOYL-L-ALANINE AMIDASE AMID"/>
    <property type="match status" value="1"/>
</dbReference>
<evidence type="ECO:0000256" key="10">
    <source>
        <dbReference type="ARBA" id="ARBA00023316"/>
    </source>
</evidence>
<comment type="similarity">
    <text evidence="4">Belongs to the N-acetylmuramoyl-L-alanine amidase 2 family.</text>
</comment>
<comment type="subcellular location">
    <subcellularLocation>
        <location evidence="3">Cytoplasm</location>
    </subcellularLocation>
</comment>
<evidence type="ECO:0000256" key="7">
    <source>
        <dbReference type="ARBA" id="ARBA00022723"/>
    </source>
</evidence>
<evidence type="ECO:0000256" key="3">
    <source>
        <dbReference type="ARBA" id="ARBA00004496"/>
    </source>
</evidence>
<dbReference type="InterPro" id="IPR036505">
    <property type="entry name" value="Amidase/PGRP_sf"/>
</dbReference>
<evidence type="ECO:0000256" key="11">
    <source>
        <dbReference type="ARBA" id="ARBA00039257"/>
    </source>
</evidence>
<evidence type="ECO:0000256" key="2">
    <source>
        <dbReference type="ARBA" id="ARBA00001947"/>
    </source>
</evidence>
<dbReference type="GO" id="GO:0009254">
    <property type="term" value="P:peptidoglycan turnover"/>
    <property type="evidence" value="ECO:0007669"/>
    <property type="project" value="TreeGrafter"/>
</dbReference>
<feature type="domain" description="N-acetylmuramoyl-L-alanine amidase" evidence="13">
    <location>
        <begin position="36"/>
        <end position="187"/>
    </location>
</feature>
<evidence type="ECO:0000256" key="12">
    <source>
        <dbReference type="ARBA" id="ARBA00042615"/>
    </source>
</evidence>
<dbReference type="NCBIfam" id="NF008758">
    <property type="entry name" value="PRK11789.1"/>
    <property type="match status" value="1"/>
</dbReference>
<dbReference type="GO" id="GO:0009253">
    <property type="term" value="P:peptidoglycan catabolic process"/>
    <property type="evidence" value="ECO:0007669"/>
    <property type="project" value="InterPro"/>
</dbReference>
<evidence type="ECO:0000313" key="14">
    <source>
        <dbReference type="EMBL" id="VFJ44108.1"/>
    </source>
</evidence>
<sequence length="200" mass="22762">MTARPADTFPSSTTMDGAITLDLRHQWLEGVRRLPSPNCDERPAGCAIDLLVIHGISLPPKVFGGHCIDDFFLNRLDPDAHPFFRTLIGVRVSSHLLIDRGGKITQYVPFHKRAWHAGRSRFRERTQCNDFSIGIELEGADDVPYEDVQYRCLARLCRRLMSAWPSIGPDRVVRHSDIAPGRKTDPGECFDWTLFHRQLL</sequence>
<evidence type="ECO:0000259" key="13">
    <source>
        <dbReference type="SMART" id="SM00644"/>
    </source>
</evidence>
<evidence type="ECO:0000313" key="15">
    <source>
        <dbReference type="EMBL" id="VFJ50788.1"/>
    </source>
</evidence>
<keyword evidence="6" id="KW-0963">Cytoplasm</keyword>
<dbReference type="AlphaFoldDB" id="A0A450RYA6"/>
<comment type="catalytic activity">
    <reaction evidence="1">
        <text>Hydrolyzes the link between N-acetylmuramoyl residues and L-amino acid residues in certain cell-wall glycopeptides.</text>
        <dbReference type="EC" id="3.5.1.28"/>
    </reaction>
</comment>
<accession>A0A450RYA6</accession>
<dbReference type="EC" id="3.5.1.28" evidence="5"/>
<dbReference type="PANTHER" id="PTHR30417:SF4">
    <property type="entry name" value="1,6-ANHYDRO-N-ACETYLMURAMYL-L-ALANINE AMIDASE AMPD"/>
    <property type="match status" value="1"/>
</dbReference>
<proteinExistence type="inferred from homology"/>
<keyword evidence="7" id="KW-0479">Metal-binding</keyword>
<keyword evidence="10" id="KW-0961">Cell wall biogenesis/degradation</keyword>
<organism evidence="14">
    <name type="scientific">Candidatus Kentrum sp. DK</name>
    <dbReference type="NCBI Taxonomy" id="2126562"/>
    <lineage>
        <taxon>Bacteria</taxon>
        <taxon>Pseudomonadati</taxon>
        <taxon>Pseudomonadota</taxon>
        <taxon>Gammaproteobacteria</taxon>
        <taxon>Candidatus Kentrum</taxon>
    </lineage>
</organism>
<dbReference type="EMBL" id="CAADEX010000007">
    <property type="protein sequence ID" value="VFJ44108.1"/>
    <property type="molecule type" value="Genomic_DNA"/>
</dbReference>
<dbReference type="SUPFAM" id="SSF55846">
    <property type="entry name" value="N-acetylmuramoyl-L-alanine amidase-like"/>
    <property type="match status" value="1"/>
</dbReference>
<reference evidence="14" key="1">
    <citation type="submission" date="2019-02" db="EMBL/GenBank/DDBJ databases">
        <authorList>
            <person name="Gruber-Vodicka R. H."/>
            <person name="Seah K. B. B."/>
        </authorList>
    </citation>
    <scope>NUCLEOTIDE SEQUENCE</scope>
    <source>
        <strain evidence="15">BECK_DK161</strain>
        <strain evidence="14">BECK_DK47</strain>
    </source>
</reference>
<dbReference type="CDD" id="cd06583">
    <property type="entry name" value="PGRP"/>
    <property type="match status" value="1"/>
</dbReference>
<evidence type="ECO:0000256" key="5">
    <source>
        <dbReference type="ARBA" id="ARBA00011901"/>
    </source>
</evidence>
<dbReference type="GO" id="GO:0046872">
    <property type="term" value="F:metal ion binding"/>
    <property type="evidence" value="ECO:0007669"/>
    <property type="project" value="UniProtKB-KW"/>
</dbReference>
<dbReference type="GO" id="GO:0008745">
    <property type="term" value="F:N-acetylmuramoyl-L-alanine amidase activity"/>
    <property type="evidence" value="ECO:0007669"/>
    <property type="project" value="UniProtKB-EC"/>
</dbReference>
<evidence type="ECO:0000256" key="6">
    <source>
        <dbReference type="ARBA" id="ARBA00022490"/>
    </source>
</evidence>
<dbReference type="GO" id="GO:0071555">
    <property type="term" value="P:cell wall organization"/>
    <property type="evidence" value="ECO:0007669"/>
    <property type="project" value="UniProtKB-KW"/>
</dbReference>
<dbReference type="Gene3D" id="3.40.80.10">
    <property type="entry name" value="Peptidoglycan recognition protein-like"/>
    <property type="match status" value="1"/>
</dbReference>
<evidence type="ECO:0000256" key="8">
    <source>
        <dbReference type="ARBA" id="ARBA00022801"/>
    </source>
</evidence>
<name>A0A450RYA6_9GAMM</name>
<evidence type="ECO:0000256" key="9">
    <source>
        <dbReference type="ARBA" id="ARBA00022833"/>
    </source>
</evidence>
<dbReference type="Pfam" id="PF01510">
    <property type="entry name" value="Amidase_2"/>
    <property type="match status" value="1"/>
</dbReference>
<evidence type="ECO:0000256" key="1">
    <source>
        <dbReference type="ARBA" id="ARBA00001561"/>
    </source>
</evidence>
<keyword evidence="9" id="KW-0862">Zinc</keyword>
<protein>
    <recommendedName>
        <fullName evidence="11">1,6-anhydro-N-acetylmuramyl-L-alanine amidase AmpD</fullName>
        <ecNumber evidence="5">3.5.1.28</ecNumber>
    </recommendedName>
    <alternativeName>
        <fullName evidence="12">N-acetylmuramoyl-L-alanine amidase</fullName>
    </alternativeName>
</protein>
<gene>
    <name evidence="14" type="ORF">BECKDK2373B_GA0170837_100734</name>
    <name evidence="15" type="ORF">BECKDK2373C_GA0170839_10307</name>
</gene>
<dbReference type="GO" id="GO:0005737">
    <property type="term" value="C:cytoplasm"/>
    <property type="evidence" value="ECO:0007669"/>
    <property type="project" value="UniProtKB-SubCell"/>
</dbReference>
<keyword evidence="8" id="KW-0378">Hydrolase</keyword>
<dbReference type="InterPro" id="IPR051206">
    <property type="entry name" value="NAMLAA_amidase_2"/>
</dbReference>
<dbReference type="EMBL" id="CAADEY010000030">
    <property type="protein sequence ID" value="VFJ50788.1"/>
    <property type="molecule type" value="Genomic_DNA"/>
</dbReference>
<dbReference type="SMART" id="SM00644">
    <property type="entry name" value="Ami_2"/>
    <property type="match status" value="1"/>
</dbReference>